<sequence length="121" mass="14153">MQSHIDRLNSLWRSHGKRLMNRTVFDPSSDPEEIMHDEHYSRLWDRFQPSMMLENPEDVHLTEFIKLMQILKAFDEKVESLTASIAEGDSKMNNKCSGKEEDFKAREEHDCGPTIKDIMGI</sequence>
<keyword evidence="2" id="KW-1185">Reference proteome</keyword>
<evidence type="ECO:0000313" key="2">
    <source>
        <dbReference type="Proteomes" id="UP000886998"/>
    </source>
</evidence>
<evidence type="ECO:0000313" key="1">
    <source>
        <dbReference type="EMBL" id="GFY75020.1"/>
    </source>
</evidence>
<dbReference type="Proteomes" id="UP000886998">
    <property type="component" value="Unassembled WGS sequence"/>
</dbReference>
<accession>A0A8X7CQX6</accession>
<organism evidence="1 2">
    <name type="scientific">Trichonephila inaurata madagascariensis</name>
    <dbReference type="NCBI Taxonomy" id="2747483"/>
    <lineage>
        <taxon>Eukaryota</taxon>
        <taxon>Metazoa</taxon>
        <taxon>Ecdysozoa</taxon>
        <taxon>Arthropoda</taxon>
        <taxon>Chelicerata</taxon>
        <taxon>Arachnida</taxon>
        <taxon>Araneae</taxon>
        <taxon>Araneomorphae</taxon>
        <taxon>Entelegynae</taxon>
        <taxon>Araneoidea</taxon>
        <taxon>Nephilidae</taxon>
        <taxon>Trichonephila</taxon>
        <taxon>Trichonephila inaurata</taxon>
    </lineage>
</organism>
<proteinExistence type="predicted"/>
<gene>
    <name evidence="1" type="ORF">TNIN_275971</name>
</gene>
<reference evidence="1" key="1">
    <citation type="submission" date="2020-08" db="EMBL/GenBank/DDBJ databases">
        <title>Multicomponent nature underlies the extraordinary mechanical properties of spider dragline silk.</title>
        <authorList>
            <person name="Kono N."/>
            <person name="Nakamura H."/>
            <person name="Mori M."/>
            <person name="Yoshida Y."/>
            <person name="Ohtoshi R."/>
            <person name="Malay A.D."/>
            <person name="Moran D.A.P."/>
            <person name="Tomita M."/>
            <person name="Numata K."/>
            <person name="Arakawa K."/>
        </authorList>
    </citation>
    <scope>NUCLEOTIDE SEQUENCE</scope>
</reference>
<comment type="caution">
    <text evidence="1">The sequence shown here is derived from an EMBL/GenBank/DDBJ whole genome shotgun (WGS) entry which is preliminary data.</text>
</comment>
<dbReference type="EMBL" id="BMAV01021100">
    <property type="protein sequence ID" value="GFY75020.1"/>
    <property type="molecule type" value="Genomic_DNA"/>
</dbReference>
<name>A0A8X7CQX6_9ARAC</name>
<protein>
    <submittedName>
        <fullName evidence="1">Uncharacterized protein</fullName>
    </submittedName>
</protein>
<dbReference type="AlphaFoldDB" id="A0A8X7CQX6"/>